<dbReference type="Proteomes" id="UP000199450">
    <property type="component" value="Unassembled WGS sequence"/>
</dbReference>
<dbReference type="InterPro" id="IPR049762">
    <property type="entry name" value="PoNe_dom"/>
</dbReference>
<keyword evidence="2" id="KW-0812">Transmembrane</keyword>
<feature type="transmembrane region" description="Helical" evidence="2">
    <location>
        <begin position="915"/>
        <end position="934"/>
    </location>
</feature>
<feature type="compositionally biased region" description="Basic and acidic residues" evidence="1">
    <location>
        <begin position="479"/>
        <end position="514"/>
    </location>
</feature>
<evidence type="ECO:0000313" key="4">
    <source>
        <dbReference type="Proteomes" id="UP000199450"/>
    </source>
</evidence>
<organism evidence="3 4">
    <name type="scientific">Chryseobacterium taichungense</name>
    <dbReference type="NCBI Taxonomy" id="295069"/>
    <lineage>
        <taxon>Bacteria</taxon>
        <taxon>Pseudomonadati</taxon>
        <taxon>Bacteroidota</taxon>
        <taxon>Flavobacteriia</taxon>
        <taxon>Flavobacteriales</taxon>
        <taxon>Weeksellaceae</taxon>
        <taxon>Chryseobacterium group</taxon>
        <taxon>Chryseobacterium</taxon>
    </lineage>
</organism>
<sequence length="1383" mass="151965">MKTAKPVEVDPKVHQRQSNKQKPKDPVVIPLSGTEITNAQTQKSGDSGVNSGFENPGSSKIGLNGTIAAVHGSQTIYDQGSEVMYGRFQESLEQTGDLNHPDTKETEKGYMTTLNPDQVQDYQNLKSGNEVPKTVQEQAQVHQQNKKDQKEKIKSIDKENNDISLADLSHSSATQLADNFNAVQNNSTGLFSSKAGKATAGLPKVNAKTGSAFSGSKAKTKTKADKTAAKSSKKTVKSVSQKPKSKEISFPQNEPLKKESYSFNTAAKNGGFEKKAQNQLDAVRLNTSAIPTVMQQNTRLDLTGEADTEHLAIEQQDVAQDMSVKKNQAAKDIHKDYGENDIIKKPHDEMLKPSRKVSFKAVKKQPVDKLKLEGIDEALINAQFEPVIQSKIGAENEKYQSAELEHNQKILEHEKAADTQISNEKDISKEKQLKSVKEAHADVHSSRTEWQNALDKTESDFAKKSGDHAKTTLSSINTKKTEGETKAQGHVNKANEDARKKKEAADKEARDKTAEKKKESKGFFGWLADKASEFINALKEALNYIFTKLREAVKTIFEAAKKLVLEVLELARKAIVSLIKGFASLLKGFLDIALAAFPGIRDRLKAKIDKYVAVAEKYVNQTFEAFKKAVIEIIDFLADVVDNLLGALQAVYDFILDSINFIVAGIIKIMEFLFNLNMAAAMSVLEFFGALAEEALGGNPAKPLQDVEVPLGQEKAWASAMGSETENKVAQEGKASVNDAIPVLTKSKLDDDDVVLETYPAVSVDKDFMKSLPSLKDGEKLELGGAGANSVTTKQFQESAAFDAGYSIHGEEQSTEQSANMAEATGEVQKDAKPDWRHMSDEEKLKEYNDQMLVQSAKEGDAEPTPQKAAPEATEDNSPEALITKTGRLNAGRRLQFMGEQMLTGIKVFWNKYKAWIIAGFVAALVAIAAILIFSGGTALGAVVSALGEALTLIFGAFAVYRAMGMLWEYVKKAWAGDKQGAAKALATAFAIIVVEFFIDKIMAGMGNVYKRMLKVFKSTKFGRAIRTGLAFLKRTQRRTRDLLKKGVATLRGTRVVIYLEKIAVKGAGKLDDLRNKILTKFGFKKIWLEKHGKFIELWGEFNSKVLLMREDADGNKSPQLDADGNPMYRELDSADYEILGRDKQVGAEMRDGVVVSNSFNDRFMGMSPEKQQETLGKLVDDDFHVRRAEGMKGSRPEVTIPATFKTQDLDGVTEIRPRSQPDIDHLDDLATRRKAEIGNPSELRGYSEQIGEAAADAHANAHGLTPIYTGSGAYTLDKVYQKGDTFYVFEAKGGGSTLGGKKVDIINEATGDFHIAEQGSREYLEKTIQDMIKSGDAEKIATASKLNRALRNGNVKYMVVQQKLNKAGDIGEFTIKEFDITK</sequence>
<feature type="compositionally biased region" description="Basic and acidic residues" evidence="1">
    <location>
        <begin position="415"/>
        <end position="447"/>
    </location>
</feature>
<feature type="region of interest" description="Disordered" evidence="1">
    <location>
        <begin position="415"/>
        <end position="514"/>
    </location>
</feature>
<feature type="region of interest" description="Disordered" evidence="1">
    <location>
        <begin position="856"/>
        <end position="879"/>
    </location>
</feature>
<gene>
    <name evidence="3" type="ORF">SAMN05421856_10952</name>
</gene>
<feature type="compositionally biased region" description="Polar residues" evidence="1">
    <location>
        <begin position="34"/>
        <end position="58"/>
    </location>
</feature>
<accession>A0A1H8CFI1</accession>
<dbReference type="OrthoDB" id="4317910at2"/>
<keyword evidence="2" id="KW-0472">Membrane</keyword>
<evidence type="ECO:0000313" key="3">
    <source>
        <dbReference type="EMBL" id="SEM94031.1"/>
    </source>
</evidence>
<dbReference type="RefSeq" id="WP_090001354.1">
    <property type="nucleotide sequence ID" value="NZ_FOBV01000009.1"/>
</dbReference>
<feature type="transmembrane region" description="Helical" evidence="2">
    <location>
        <begin position="982"/>
        <end position="999"/>
    </location>
</feature>
<feature type="region of interest" description="Disordered" evidence="1">
    <location>
        <begin position="1"/>
        <end position="64"/>
    </location>
</feature>
<feature type="region of interest" description="Disordered" evidence="1">
    <location>
        <begin position="205"/>
        <end position="256"/>
    </location>
</feature>
<feature type="compositionally biased region" description="Basic and acidic residues" evidence="1">
    <location>
        <begin position="828"/>
        <end position="837"/>
    </location>
</feature>
<evidence type="ECO:0000256" key="1">
    <source>
        <dbReference type="SAM" id="MobiDB-lite"/>
    </source>
</evidence>
<feature type="transmembrane region" description="Helical" evidence="2">
    <location>
        <begin position="940"/>
        <end position="961"/>
    </location>
</feature>
<keyword evidence="4" id="KW-1185">Reference proteome</keyword>
<dbReference type="STRING" id="295069.SAMN05421856_10952"/>
<feature type="region of interest" description="Disordered" evidence="1">
    <location>
        <begin position="810"/>
        <end position="837"/>
    </location>
</feature>
<feature type="compositionally biased region" description="Basic and acidic residues" evidence="1">
    <location>
        <begin position="1"/>
        <end position="13"/>
    </location>
</feature>
<dbReference type="EMBL" id="FOBV01000009">
    <property type="protein sequence ID" value="SEM94031.1"/>
    <property type="molecule type" value="Genomic_DNA"/>
</dbReference>
<proteinExistence type="predicted"/>
<keyword evidence="2" id="KW-1133">Transmembrane helix</keyword>
<protein>
    <submittedName>
        <fullName evidence="3">Uncharacterized protein</fullName>
    </submittedName>
</protein>
<dbReference type="CDD" id="cd20739">
    <property type="entry name" value="PoNe_DUF637"/>
    <property type="match status" value="1"/>
</dbReference>
<reference evidence="4" key="1">
    <citation type="submission" date="2016-10" db="EMBL/GenBank/DDBJ databases">
        <authorList>
            <person name="Varghese N."/>
            <person name="Submissions S."/>
        </authorList>
    </citation>
    <scope>NUCLEOTIDE SEQUENCE [LARGE SCALE GENOMIC DNA]</scope>
    <source>
        <strain evidence="4">DSM 17453</strain>
    </source>
</reference>
<feature type="compositionally biased region" description="Basic and acidic residues" evidence="1">
    <location>
        <begin position="455"/>
        <end position="470"/>
    </location>
</feature>
<name>A0A1H8CFI1_9FLAO</name>
<evidence type="ECO:0000256" key="2">
    <source>
        <dbReference type="SAM" id="Phobius"/>
    </source>
</evidence>